<dbReference type="Proteomes" id="UP000027170">
    <property type="component" value="Unassembled WGS sequence"/>
</dbReference>
<dbReference type="EMBL" id="JFZV01000009">
    <property type="protein sequence ID" value="KDN14285.1"/>
    <property type="molecule type" value="Genomic_DNA"/>
</dbReference>
<dbReference type="AlphaFoldDB" id="A0A836MQD8"/>
<keyword evidence="2" id="KW-1185">Reference proteome</keyword>
<name>A0A836MQD8_9NEIS</name>
<sequence>MIVNNPYQPKNCLNPIEIQAVFLFNRKHDRQTHITASLPIHPI</sequence>
<protein>
    <submittedName>
        <fullName evidence="1">Uncharacterized protein</fullName>
    </submittedName>
</protein>
<evidence type="ECO:0000313" key="2">
    <source>
        <dbReference type="Proteomes" id="UP000027170"/>
    </source>
</evidence>
<evidence type="ECO:0000313" key="1">
    <source>
        <dbReference type="EMBL" id="KDN14285.1"/>
    </source>
</evidence>
<accession>A0A836MQD8</accession>
<comment type="caution">
    <text evidence="1">The sequence shown here is derived from an EMBL/GenBank/DDBJ whole genome shotgun (WGS) entry which is preliminary data.</text>
</comment>
<gene>
    <name evidence="1" type="ORF">SALWKB29_1775</name>
</gene>
<organism evidence="1 2">
    <name type="scientific">Snodgrassella communis</name>
    <dbReference type="NCBI Taxonomy" id="2946699"/>
    <lineage>
        <taxon>Bacteria</taxon>
        <taxon>Pseudomonadati</taxon>
        <taxon>Pseudomonadota</taxon>
        <taxon>Betaproteobacteria</taxon>
        <taxon>Neisseriales</taxon>
        <taxon>Neisseriaceae</taxon>
        <taxon>Snodgrassella</taxon>
    </lineage>
</organism>
<reference evidence="1 2" key="1">
    <citation type="submission" date="2014-03" db="EMBL/GenBank/DDBJ databases">
        <title>The genomes of two eusocial bee gut symbionts.</title>
        <authorList>
            <person name="Kwong W.K."/>
            <person name="Engel P."/>
            <person name="Koch H."/>
            <person name="Moran N.A."/>
        </authorList>
    </citation>
    <scope>NUCLEOTIDE SEQUENCE [LARGE SCALE GENOMIC DNA]</scope>
    <source>
        <strain evidence="2">wkB29</strain>
    </source>
</reference>
<proteinExistence type="predicted"/>